<sequence>RNDAFKESGGSAALAVERTESNTGFANVGVRGGAELGADPLPVRVQGSISWRHAVEDIDTVSEHRFLGGDSRFTIKGAPIAENTVVLDAGLVVPVSKNTDISFGYRGEHSDESDVQEGYIQMSVRF</sequence>
<dbReference type="AlphaFoldDB" id="A0A1H4FV76"/>
<dbReference type="PROSITE" id="PS51208">
    <property type="entry name" value="AUTOTRANSPORTER"/>
    <property type="match status" value="1"/>
</dbReference>
<evidence type="ECO:0000313" key="3">
    <source>
        <dbReference type="Proteomes" id="UP000242469"/>
    </source>
</evidence>
<accession>A0A1H4FV76</accession>
<feature type="non-terminal residue" evidence="2">
    <location>
        <position position="1"/>
    </location>
</feature>
<dbReference type="RefSeq" id="WP_139253923.1">
    <property type="nucleotide sequence ID" value="NZ_FNRJ01000013.1"/>
</dbReference>
<dbReference type="Gene3D" id="2.40.128.130">
    <property type="entry name" value="Autotransporter beta-domain"/>
    <property type="match status" value="1"/>
</dbReference>
<protein>
    <submittedName>
        <fullName evidence="2">Autotransporter beta-domain-containing protein</fullName>
    </submittedName>
</protein>
<feature type="domain" description="Autotransporter" evidence="1">
    <location>
        <begin position="1"/>
        <end position="126"/>
    </location>
</feature>
<evidence type="ECO:0000259" key="1">
    <source>
        <dbReference type="PROSITE" id="PS51208"/>
    </source>
</evidence>
<keyword evidence="3" id="KW-1185">Reference proteome</keyword>
<proteinExistence type="predicted"/>
<name>A0A1H4FV76_9GAMM</name>
<reference evidence="3" key="1">
    <citation type="submission" date="2016-10" db="EMBL/GenBank/DDBJ databases">
        <authorList>
            <person name="Varghese N."/>
            <person name="Submissions S."/>
        </authorList>
    </citation>
    <scope>NUCLEOTIDE SEQUENCE [LARGE SCALE GENOMIC DNA]</scope>
    <source>
        <strain evidence="3">DSM 11526</strain>
    </source>
</reference>
<dbReference type="Pfam" id="PF03797">
    <property type="entry name" value="Autotransporter"/>
    <property type="match status" value="1"/>
</dbReference>
<dbReference type="OrthoDB" id="9780507at2"/>
<dbReference type="EMBL" id="FNRJ01000013">
    <property type="protein sequence ID" value="SEB01215.1"/>
    <property type="molecule type" value="Genomic_DNA"/>
</dbReference>
<dbReference type="InterPro" id="IPR036709">
    <property type="entry name" value="Autotransporte_beta_dom_sf"/>
</dbReference>
<dbReference type="Proteomes" id="UP000242469">
    <property type="component" value="Unassembled WGS sequence"/>
</dbReference>
<gene>
    <name evidence="2" type="ORF">SAMN02745729_1131</name>
</gene>
<dbReference type="SUPFAM" id="SSF103515">
    <property type="entry name" value="Autotransporter"/>
    <property type="match status" value="1"/>
</dbReference>
<evidence type="ECO:0000313" key="2">
    <source>
        <dbReference type="EMBL" id="SEB01215.1"/>
    </source>
</evidence>
<organism evidence="2 3">
    <name type="scientific">Marinobacterium iners DSM 11526</name>
    <dbReference type="NCBI Taxonomy" id="1122198"/>
    <lineage>
        <taxon>Bacteria</taxon>
        <taxon>Pseudomonadati</taxon>
        <taxon>Pseudomonadota</taxon>
        <taxon>Gammaproteobacteria</taxon>
        <taxon>Oceanospirillales</taxon>
        <taxon>Oceanospirillaceae</taxon>
        <taxon>Marinobacterium</taxon>
    </lineage>
</organism>
<dbReference type="InterPro" id="IPR005546">
    <property type="entry name" value="Autotransporte_beta"/>
</dbReference>